<protein>
    <submittedName>
        <fullName evidence="2">Uncharacterized protein</fullName>
    </submittedName>
</protein>
<dbReference type="AlphaFoldDB" id="A0A7C9E4G4"/>
<accession>A0A7C9E4G4</accession>
<evidence type="ECO:0000256" key="1">
    <source>
        <dbReference type="SAM" id="MobiDB-lite"/>
    </source>
</evidence>
<reference evidence="2" key="1">
    <citation type="journal article" date="2013" name="J. Plant Res.">
        <title>Effect of fungi and light on seed germination of three Opuntia species from semiarid lands of central Mexico.</title>
        <authorList>
            <person name="Delgado-Sanchez P."/>
            <person name="Jimenez-Bremont J.F."/>
            <person name="Guerrero-Gonzalez Mde L."/>
            <person name="Flores J."/>
        </authorList>
    </citation>
    <scope>NUCLEOTIDE SEQUENCE</scope>
    <source>
        <tissue evidence="2">Cladode</tissue>
    </source>
</reference>
<organism evidence="2">
    <name type="scientific">Opuntia streptacantha</name>
    <name type="common">Prickly pear cactus</name>
    <name type="synonym">Opuntia cardona</name>
    <dbReference type="NCBI Taxonomy" id="393608"/>
    <lineage>
        <taxon>Eukaryota</taxon>
        <taxon>Viridiplantae</taxon>
        <taxon>Streptophyta</taxon>
        <taxon>Embryophyta</taxon>
        <taxon>Tracheophyta</taxon>
        <taxon>Spermatophyta</taxon>
        <taxon>Magnoliopsida</taxon>
        <taxon>eudicotyledons</taxon>
        <taxon>Gunneridae</taxon>
        <taxon>Pentapetalae</taxon>
        <taxon>Caryophyllales</taxon>
        <taxon>Cactineae</taxon>
        <taxon>Cactaceae</taxon>
        <taxon>Opuntioideae</taxon>
        <taxon>Opuntia</taxon>
    </lineage>
</organism>
<feature type="compositionally biased region" description="Basic and acidic residues" evidence="1">
    <location>
        <begin position="13"/>
        <end position="28"/>
    </location>
</feature>
<dbReference type="EMBL" id="GISG01205264">
    <property type="protein sequence ID" value="MBA4659841.1"/>
    <property type="molecule type" value="Transcribed_RNA"/>
</dbReference>
<proteinExistence type="predicted"/>
<reference evidence="2" key="2">
    <citation type="submission" date="2020-07" db="EMBL/GenBank/DDBJ databases">
        <authorList>
            <person name="Vera ALvarez R."/>
            <person name="Arias-Moreno D.M."/>
            <person name="Jimenez-Jacinto V."/>
            <person name="Jimenez-Bremont J.F."/>
            <person name="Swaminathan K."/>
            <person name="Moose S.P."/>
            <person name="Guerrero-Gonzalez M.L."/>
            <person name="Marino-Ramirez L."/>
            <person name="Landsman D."/>
            <person name="Rodriguez-Kessler M."/>
            <person name="Delgado-Sanchez P."/>
        </authorList>
    </citation>
    <scope>NUCLEOTIDE SEQUENCE</scope>
    <source>
        <tissue evidence="2">Cladode</tissue>
    </source>
</reference>
<feature type="compositionally biased region" description="Basic residues" evidence="1">
    <location>
        <begin position="29"/>
        <end position="40"/>
    </location>
</feature>
<evidence type="ECO:0000313" key="2">
    <source>
        <dbReference type="EMBL" id="MBA4659841.1"/>
    </source>
</evidence>
<name>A0A7C9E4G4_OPUST</name>
<feature type="region of interest" description="Disordered" evidence="1">
    <location>
        <begin position="13"/>
        <end position="40"/>
    </location>
</feature>
<sequence>MLFHTITIIEYKNDQNRDGNHEKGEDKKKSKKKSLRKLIKKQSLNRRKYKEYRKGIEDEKGGWRTEREIGEAKGGFGKENQRITYLLCYSRARTLANKFPRSKLHRF</sequence>